<sequence>MRIKAFLFGLAMLGAVPGVQAQEQPLRLVMNNELQTLDPVVSPSVVTRAFASMVWDTLVAPDSQGVMRPQMLEGWEISPDRLSWSFKLRPGLEWTDGTPVTAEDCIASIRRWGARDGLGRQLLEATSSLDATGPDSFVMRLNRPFALVLEALGKTATLVPYMMPARIANAAGTTQITEIVGSGPFVFRREEWRPGDRVVFYRNARYRPRSEPADGLAGGKVVHFERTEFVSIPDHATKIGALQQGEIDYIERAPLDFIASLRRDRRVVVTPGRGGGEVMGALTFNHTIPPFNDVRMRRAAQQAIEQSDVVASTGLPPDMVQQRCHTFYMCGTPYATEAGTEALKTHSMDRARALLREAGYNNEPIVVLHSRDSALIDPITLVAVDQMRRAGFNIDLVSTDWSSVAQRRTNRSPIGQGGWNVVPLVWTGFDMPDPIVNPAMVYNCANVYPGWWCDQRQVPLLRQFSEEPDPARRREIAAQLQALAHDHVNVVLLGQFAGPAVYRADLRGVLDVGFPVLWNIRRERR</sequence>
<dbReference type="RefSeq" id="WP_202827131.1">
    <property type="nucleotide sequence ID" value="NZ_JAEUXJ010000008.1"/>
</dbReference>
<dbReference type="PANTHER" id="PTHR30290">
    <property type="entry name" value="PERIPLASMIC BINDING COMPONENT OF ABC TRANSPORTER"/>
    <property type="match status" value="1"/>
</dbReference>
<dbReference type="InterPro" id="IPR039424">
    <property type="entry name" value="SBP_5"/>
</dbReference>
<evidence type="ECO:0000256" key="1">
    <source>
        <dbReference type="ARBA" id="ARBA00004418"/>
    </source>
</evidence>
<dbReference type="PANTHER" id="PTHR30290:SF38">
    <property type="entry name" value="D,D-DIPEPTIDE-BINDING PERIPLASMIC PROTEIN DDPA-RELATED"/>
    <property type="match status" value="1"/>
</dbReference>
<comment type="caution">
    <text evidence="6">The sequence shown here is derived from an EMBL/GenBank/DDBJ whole genome shotgun (WGS) entry which is preliminary data.</text>
</comment>
<feature type="domain" description="Solute-binding protein family 5" evidence="5">
    <location>
        <begin position="68"/>
        <end position="446"/>
    </location>
</feature>
<dbReference type="InterPro" id="IPR030678">
    <property type="entry name" value="Peptide/Ni-bd"/>
</dbReference>
<dbReference type="Pfam" id="PF00496">
    <property type="entry name" value="SBP_bac_5"/>
    <property type="match status" value="1"/>
</dbReference>
<evidence type="ECO:0000256" key="2">
    <source>
        <dbReference type="ARBA" id="ARBA00005695"/>
    </source>
</evidence>
<keyword evidence="3 4" id="KW-0732">Signal</keyword>
<dbReference type="InterPro" id="IPR000914">
    <property type="entry name" value="SBP_5_dom"/>
</dbReference>
<evidence type="ECO:0000313" key="7">
    <source>
        <dbReference type="Proteomes" id="UP000606490"/>
    </source>
</evidence>
<dbReference type="Gene3D" id="3.10.105.10">
    <property type="entry name" value="Dipeptide-binding Protein, Domain 3"/>
    <property type="match status" value="1"/>
</dbReference>
<dbReference type="EMBL" id="JAEUXJ010000008">
    <property type="protein sequence ID" value="MBL6457389.1"/>
    <property type="molecule type" value="Genomic_DNA"/>
</dbReference>
<keyword evidence="7" id="KW-1185">Reference proteome</keyword>
<feature type="signal peptide" evidence="4">
    <location>
        <begin position="1"/>
        <end position="21"/>
    </location>
</feature>
<dbReference type="PIRSF" id="PIRSF002741">
    <property type="entry name" value="MppA"/>
    <property type="match status" value="1"/>
</dbReference>
<proteinExistence type="inferred from homology"/>
<organism evidence="6 7">
    <name type="scientific">Belnapia mucosa</name>
    <dbReference type="NCBI Taxonomy" id="2804532"/>
    <lineage>
        <taxon>Bacteria</taxon>
        <taxon>Pseudomonadati</taxon>
        <taxon>Pseudomonadota</taxon>
        <taxon>Alphaproteobacteria</taxon>
        <taxon>Acetobacterales</taxon>
        <taxon>Roseomonadaceae</taxon>
        <taxon>Belnapia</taxon>
    </lineage>
</organism>
<reference evidence="6 7" key="1">
    <citation type="submission" date="2021-01" db="EMBL/GenBank/DDBJ databases">
        <title>Belnapia mucosa sp. nov. and Belnapia arida sp. nov., isolated from the Tabernas Desert (Almeria, Spain).</title>
        <authorList>
            <person name="Molina-Menor E."/>
            <person name="Vidal-Verdu A."/>
            <person name="Calonge A."/>
            <person name="Satari L."/>
            <person name="Pereto Magraner J."/>
            <person name="Porcar Miralles M."/>
        </authorList>
    </citation>
    <scope>NUCLEOTIDE SEQUENCE [LARGE SCALE GENOMIC DNA]</scope>
    <source>
        <strain evidence="6 7">T6</strain>
    </source>
</reference>
<accession>A0ABS1V6T7</accession>
<protein>
    <submittedName>
        <fullName evidence="6">ABC transporter substrate-binding protein</fullName>
    </submittedName>
</protein>
<comment type="subcellular location">
    <subcellularLocation>
        <location evidence="1">Periplasm</location>
    </subcellularLocation>
</comment>
<comment type="similarity">
    <text evidence="2">Belongs to the bacterial solute-binding protein 5 family.</text>
</comment>
<feature type="chain" id="PRO_5047329342" evidence="4">
    <location>
        <begin position="22"/>
        <end position="525"/>
    </location>
</feature>
<evidence type="ECO:0000256" key="3">
    <source>
        <dbReference type="ARBA" id="ARBA00022729"/>
    </source>
</evidence>
<dbReference type="CDD" id="cd08502">
    <property type="entry name" value="PBP2_NikA_DppA_OppA_like_16"/>
    <property type="match status" value="1"/>
</dbReference>
<dbReference type="Proteomes" id="UP000606490">
    <property type="component" value="Unassembled WGS sequence"/>
</dbReference>
<evidence type="ECO:0000313" key="6">
    <source>
        <dbReference type="EMBL" id="MBL6457389.1"/>
    </source>
</evidence>
<evidence type="ECO:0000259" key="5">
    <source>
        <dbReference type="Pfam" id="PF00496"/>
    </source>
</evidence>
<name>A0ABS1V6T7_9PROT</name>
<gene>
    <name evidence="6" type="ORF">JMJ55_18805</name>
</gene>
<dbReference type="Gene3D" id="3.40.190.10">
    <property type="entry name" value="Periplasmic binding protein-like II"/>
    <property type="match status" value="1"/>
</dbReference>
<evidence type="ECO:0000256" key="4">
    <source>
        <dbReference type="SAM" id="SignalP"/>
    </source>
</evidence>
<dbReference type="SUPFAM" id="SSF53850">
    <property type="entry name" value="Periplasmic binding protein-like II"/>
    <property type="match status" value="1"/>
</dbReference>